<protein>
    <submittedName>
        <fullName evidence="8">S-(Hydroxymethyl)glutathione dehydrogenase / alcohol dehydrogenase</fullName>
    </submittedName>
</protein>
<dbReference type="InterPro" id="IPR036291">
    <property type="entry name" value="NAD(P)-bd_dom_sf"/>
</dbReference>
<dbReference type="InterPro" id="IPR013154">
    <property type="entry name" value="ADH-like_N"/>
</dbReference>
<dbReference type="SMART" id="SM00829">
    <property type="entry name" value="PKS_ER"/>
    <property type="match status" value="1"/>
</dbReference>
<dbReference type="Gene3D" id="3.90.180.10">
    <property type="entry name" value="Medium-chain alcohol dehydrogenases, catalytic domain"/>
    <property type="match status" value="1"/>
</dbReference>
<dbReference type="FunFam" id="3.40.50.720:FF:000003">
    <property type="entry name" value="S-(hydroxymethyl)glutathione dehydrogenase"/>
    <property type="match status" value="1"/>
</dbReference>
<dbReference type="Pfam" id="PF08240">
    <property type="entry name" value="ADH_N"/>
    <property type="match status" value="1"/>
</dbReference>
<dbReference type="InterPro" id="IPR020843">
    <property type="entry name" value="ER"/>
</dbReference>
<evidence type="ECO:0000256" key="2">
    <source>
        <dbReference type="ARBA" id="ARBA00008072"/>
    </source>
</evidence>
<dbReference type="Gene3D" id="3.40.50.720">
    <property type="entry name" value="NAD(P)-binding Rossmann-like Domain"/>
    <property type="match status" value="1"/>
</dbReference>
<keyword evidence="3 6" id="KW-0479">Metal-binding</keyword>
<dbReference type="CDD" id="cd08279">
    <property type="entry name" value="Zn_ADH_class_III"/>
    <property type="match status" value="1"/>
</dbReference>
<dbReference type="PANTHER" id="PTHR43350:SF19">
    <property type="entry name" value="D-GULOSIDE 3-DEHYDROGENASE"/>
    <property type="match status" value="1"/>
</dbReference>
<sequence length="380" mass="39110">MPGINEEKEAMRAAVTRGVGEKFEISEVTIAEPMDHEVLVDIRASGLCHSDITVAEQGMGVPMPVVLGHEIAGVVTAVGSAVSRIRVGDHVVAAALQPCGQCRACLKGRLWACSKPGALDRDPGAAPRLRDGKGALGQLQGLGGFAEQALIHENQLVAIDPAMPFEQASLIGCAVASGAGSVFNVARVQPGQSVAVFGCGGVGLNAIQAAVLAGATSVIGVDIQPEKLGLAKKFGATEVVDSSQVDVVQAIGELTESEGVDHAFVMVGVPAVAESALGVLGHDGTVYLIGGMSPGTELTLRPSPGDSLLLPYQQGVRGSWLGSSNFYNDIPLYVDLYLKGRLNLDDLVSNTIALDEINEAYEALEGGGVARSVITFPAPS</sequence>
<evidence type="ECO:0000256" key="5">
    <source>
        <dbReference type="ARBA" id="ARBA00023002"/>
    </source>
</evidence>
<accession>A0A285EAZ0</accession>
<evidence type="ECO:0000256" key="6">
    <source>
        <dbReference type="RuleBase" id="RU361277"/>
    </source>
</evidence>
<dbReference type="GO" id="GO:0008270">
    <property type="term" value="F:zinc ion binding"/>
    <property type="evidence" value="ECO:0007669"/>
    <property type="project" value="InterPro"/>
</dbReference>
<dbReference type="InterPro" id="IPR013149">
    <property type="entry name" value="ADH-like_C"/>
</dbReference>
<feature type="domain" description="Enoyl reductase (ER)" evidence="7">
    <location>
        <begin position="18"/>
        <end position="374"/>
    </location>
</feature>
<dbReference type="EMBL" id="OBDO01000003">
    <property type="protein sequence ID" value="SNX96023.1"/>
    <property type="molecule type" value="Genomic_DNA"/>
</dbReference>
<dbReference type="SUPFAM" id="SSF50129">
    <property type="entry name" value="GroES-like"/>
    <property type="match status" value="2"/>
</dbReference>
<dbReference type="Proteomes" id="UP000219514">
    <property type="component" value="Unassembled WGS sequence"/>
</dbReference>
<proteinExistence type="inferred from homology"/>
<dbReference type="Pfam" id="PF00107">
    <property type="entry name" value="ADH_zinc_N"/>
    <property type="match status" value="1"/>
</dbReference>
<evidence type="ECO:0000256" key="3">
    <source>
        <dbReference type="ARBA" id="ARBA00022723"/>
    </source>
</evidence>
<keyword evidence="5" id="KW-0560">Oxidoreductase</keyword>
<keyword evidence="9" id="KW-1185">Reference proteome</keyword>
<evidence type="ECO:0000313" key="9">
    <source>
        <dbReference type="Proteomes" id="UP000219514"/>
    </source>
</evidence>
<comment type="similarity">
    <text evidence="2 6">Belongs to the zinc-containing alcohol dehydrogenase family.</text>
</comment>
<dbReference type="GO" id="GO:0016491">
    <property type="term" value="F:oxidoreductase activity"/>
    <property type="evidence" value="ECO:0007669"/>
    <property type="project" value="UniProtKB-KW"/>
</dbReference>
<keyword evidence="4 6" id="KW-0862">Zinc</keyword>
<comment type="cofactor">
    <cofactor evidence="1 6">
        <name>Zn(2+)</name>
        <dbReference type="ChEBI" id="CHEBI:29105"/>
    </cofactor>
</comment>
<dbReference type="SUPFAM" id="SSF51735">
    <property type="entry name" value="NAD(P)-binding Rossmann-fold domains"/>
    <property type="match status" value="1"/>
</dbReference>
<dbReference type="AlphaFoldDB" id="A0A285EAZ0"/>
<organism evidence="8 9">
    <name type="scientific">Geodermatophilus sabuli</name>
    <dbReference type="NCBI Taxonomy" id="1564158"/>
    <lineage>
        <taxon>Bacteria</taxon>
        <taxon>Bacillati</taxon>
        <taxon>Actinomycetota</taxon>
        <taxon>Actinomycetes</taxon>
        <taxon>Geodermatophilales</taxon>
        <taxon>Geodermatophilaceae</taxon>
        <taxon>Geodermatophilus</taxon>
    </lineage>
</organism>
<evidence type="ECO:0000256" key="4">
    <source>
        <dbReference type="ARBA" id="ARBA00022833"/>
    </source>
</evidence>
<name>A0A285EAZ0_9ACTN</name>
<evidence type="ECO:0000256" key="1">
    <source>
        <dbReference type="ARBA" id="ARBA00001947"/>
    </source>
</evidence>
<gene>
    <name evidence="8" type="ORF">SAMN06893097_103192</name>
</gene>
<reference evidence="8 9" key="1">
    <citation type="submission" date="2017-09" db="EMBL/GenBank/DDBJ databases">
        <authorList>
            <person name="Ehlers B."/>
            <person name="Leendertz F.H."/>
        </authorList>
    </citation>
    <scope>NUCLEOTIDE SEQUENCE [LARGE SCALE GENOMIC DNA]</scope>
    <source>
        <strain evidence="8 9">DSM 46844</strain>
    </source>
</reference>
<evidence type="ECO:0000313" key="8">
    <source>
        <dbReference type="EMBL" id="SNX96023.1"/>
    </source>
</evidence>
<evidence type="ECO:0000259" key="7">
    <source>
        <dbReference type="SMART" id="SM00829"/>
    </source>
</evidence>
<dbReference type="PANTHER" id="PTHR43350">
    <property type="entry name" value="NAD-DEPENDENT ALCOHOL DEHYDROGENASE"/>
    <property type="match status" value="1"/>
</dbReference>
<dbReference type="PROSITE" id="PS00059">
    <property type="entry name" value="ADH_ZINC"/>
    <property type="match status" value="1"/>
</dbReference>
<dbReference type="InterPro" id="IPR002328">
    <property type="entry name" value="ADH_Zn_CS"/>
</dbReference>
<dbReference type="InterPro" id="IPR011032">
    <property type="entry name" value="GroES-like_sf"/>
</dbReference>